<protein>
    <submittedName>
        <fullName evidence="3">Thermostable pullulanase</fullName>
    </submittedName>
</protein>
<dbReference type="STRING" id="1291734.FD02_GL001663"/>
<dbReference type="InterPro" id="IPR006047">
    <property type="entry name" value="GH13_cat_dom"/>
</dbReference>
<evidence type="ECO:0000256" key="1">
    <source>
        <dbReference type="ARBA" id="ARBA00008061"/>
    </source>
</evidence>
<dbReference type="GO" id="GO:0004553">
    <property type="term" value="F:hydrolase activity, hydrolyzing O-glycosyl compounds"/>
    <property type="evidence" value="ECO:0007669"/>
    <property type="project" value="InterPro"/>
</dbReference>
<dbReference type="Gene3D" id="2.60.40.10">
    <property type="entry name" value="Immunoglobulins"/>
    <property type="match status" value="1"/>
</dbReference>
<dbReference type="EMBL" id="AZDJ01000003">
    <property type="protein sequence ID" value="KRK73833.1"/>
    <property type="molecule type" value="Genomic_DNA"/>
</dbReference>
<dbReference type="SUPFAM" id="SSF81296">
    <property type="entry name" value="E set domains"/>
    <property type="match status" value="1"/>
</dbReference>
<dbReference type="SUPFAM" id="SSF51445">
    <property type="entry name" value="(Trans)glycosidases"/>
    <property type="match status" value="1"/>
</dbReference>
<keyword evidence="4" id="KW-1185">Reference proteome</keyword>
<feature type="domain" description="Glycosyl hydrolase family 13 catalytic" evidence="2">
    <location>
        <begin position="137"/>
        <end position="529"/>
    </location>
</feature>
<dbReference type="InterPro" id="IPR011840">
    <property type="entry name" value="PulA_typeI"/>
</dbReference>
<dbReference type="Gene3D" id="3.20.20.80">
    <property type="entry name" value="Glycosidases"/>
    <property type="match status" value="1"/>
</dbReference>
<evidence type="ECO:0000313" key="3">
    <source>
        <dbReference type="EMBL" id="KRK73833.1"/>
    </source>
</evidence>
<dbReference type="Pfam" id="PF02922">
    <property type="entry name" value="CBM_48"/>
    <property type="match status" value="1"/>
</dbReference>
<proteinExistence type="inferred from homology"/>
<gene>
    <name evidence="3" type="ORF">FD02_GL001663</name>
</gene>
<dbReference type="RefSeq" id="WP_056950014.1">
    <property type="nucleotide sequence ID" value="NZ_AZDJ01000003.1"/>
</dbReference>
<dbReference type="PATRIC" id="fig|1291734.4.peg.1711"/>
<evidence type="ECO:0000259" key="2">
    <source>
        <dbReference type="SMART" id="SM00642"/>
    </source>
</evidence>
<organism evidence="3 4">
    <name type="scientific">Lacticaseibacillus nasuensis JCM 17158</name>
    <dbReference type="NCBI Taxonomy" id="1291734"/>
    <lineage>
        <taxon>Bacteria</taxon>
        <taxon>Bacillati</taxon>
        <taxon>Bacillota</taxon>
        <taxon>Bacilli</taxon>
        <taxon>Lactobacillales</taxon>
        <taxon>Lactobacillaceae</taxon>
        <taxon>Lacticaseibacillus</taxon>
    </lineage>
</organism>
<dbReference type="Proteomes" id="UP000051804">
    <property type="component" value="Unassembled WGS sequence"/>
</dbReference>
<dbReference type="InterPro" id="IPR017853">
    <property type="entry name" value="GH"/>
</dbReference>
<dbReference type="CDD" id="cd02860">
    <property type="entry name" value="E_set_Pullulanase"/>
    <property type="match status" value="1"/>
</dbReference>
<dbReference type="CDD" id="cd11341">
    <property type="entry name" value="AmyAc_Pullulanase_LD-like"/>
    <property type="match status" value="1"/>
</dbReference>
<comment type="similarity">
    <text evidence="1">Belongs to the glycosyl hydrolase 13 family.</text>
</comment>
<dbReference type="SMART" id="SM00642">
    <property type="entry name" value="Aamy"/>
    <property type="match status" value="1"/>
</dbReference>
<dbReference type="OrthoDB" id="9761875at2"/>
<reference evidence="3 4" key="1">
    <citation type="journal article" date="2015" name="Genome Announc.">
        <title>Expanding the biotechnology potential of lactobacilli through comparative genomics of 213 strains and associated genera.</title>
        <authorList>
            <person name="Sun Z."/>
            <person name="Harris H.M."/>
            <person name="McCann A."/>
            <person name="Guo C."/>
            <person name="Argimon S."/>
            <person name="Zhang W."/>
            <person name="Yang X."/>
            <person name="Jeffery I.B."/>
            <person name="Cooney J.C."/>
            <person name="Kagawa T.F."/>
            <person name="Liu W."/>
            <person name="Song Y."/>
            <person name="Salvetti E."/>
            <person name="Wrobel A."/>
            <person name="Rasinkangas P."/>
            <person name="Parkhill J."/>
            <person name="Rea M.C."/>
            <person name="O'Sullivan O."/>
            <person name="Ritari J."/>
            <person name="Douillard F.P."/>
            <person name="Paul Ross R."/>
            <person name="Yang R."/>
            <person name="Briner A.E."/>
            <person name="Felis G.E."/>
            <person name="de Vos W.M."/>
            <person name="Barrangou R."/>
            <person name="Klaenhammer T.R."/>
            <person name="Caufield P.W."/>
            <person name="Cui Y."/>
            <person name="Zhang H."/>
            <person name="O'Toole P.W."/>
        </authorList>
    </citation>
    <scope>NUCLEOTIDE SEQUENCE [LARGE SCALE GENOMIC DNA]</scope>
    <source>
        <strain evidence="3 4">JCM 17158</strain>
    </source>
</reference>
<dbReference type="InterPro" id="IPR004193">
    <property type="entry name" value="Glyco_hydro_13_N"/>
</dbReference>
<evidence type="ECO:0000313" key="4">
    <source>
        <dbReference type="Proteomes" id="UP000051804"/>
    </source>
</evidence>
<name>A0A0R1JYL9_9LACO</name>
<dbReference type="InterPro" id="IPR013783">
    <property type="entry name" value="Ig-like_fold"/>
</dbReference>
<sequence length="625" mass="67384">MTTEADWLFSPEFARQYDYDGPLGVVYHPAATTFHLWAPTATQVWVRLYSDAQPATEGFSQFGLTAGRNGSWQLTLHEDLARVVYTYVLRFADGEQTETIDPYATAAIVNGTRGVILPSPAPVAPLPPFHGRASIMEVSIRDFSSHPASGIRHRGQYLGLTEVGTKTPTGAGSGLDYLKQSGVTHVQLMPFFDFATVDETAPGRDYNWGYDPQNYNVPEGSFATAPADPQTRISEAQAMITALHAAGLRVIMDVVYNHVYDPRAQALALTVPGYYFRQHEGQLSDGTGTGNDLASEQPMARRYIVDSVRYWAKTYGVDGFRFDLMGSLDVTTMQAVAAALPNLLLLGEGWPMATPLPATQQTTPAQATAVPSIGFFNDGLRDLIKGDNFVAAAPGFVTGATGNEWALVAELLAGMTVGPAPYSPESISGAHGRYAWPQQAIQYVSVHDNLTLYDKLVATNPADDAATREARARLALLMVALSQGVPFFPLGATGLRTKGGDANSYRSGDNVNAIDWNRLGRHRELNQLIARVLIWRAAQPEWQAQSYPELAALYRGSDIQPGVIASRLGALWIAFNARPAAVTLWAPAGTVLLNGTAFAPAGLATHAGGDYSIPPLSAVILREKS</sequence>
<dbReference type="GO" id="GO:0005975">
    <property type="term" value="P:carbohydrate metabolic process"/>
    <property type="evidence" value="ECO:0007669"/>
    <property type="project" value="InterPro"/>
</dbReference>
<dbReference type="NCBIfam" id="TIGR02104">
    <property type="entry name" value="pulA_typeI"/>
    <property type="match status" value="1"/>
</dbReference>
<dbReference type="AlphaFoldDB" id="A0A0R1JYL9"/>
<accession>A0A0R1JYL9</accession>
<dbReference type="InterPro" id="IPR014756">
    <property type="entry name" value="Ig_E-set"/>
</dbReference>
<dbReference type="Pfam" id="PF00128">
    <property type="entry name" value="Alpha-amylase"/>
    <property type="match status" value="1"/>
</dbReference>
<comment type="caution">
    <text evidence="3">The sequence shown here is derived from an EMBL/GenBank/DDBJ whole genome shotgun (WGS) entry which is preliminary data.</text>
</comment>
<dbReference type="PANTHER" id="PTHR43002">
    <property type="entry name" value="GLYCOGEN DEBRANCHING ENZYME"/>
    <property type="match status" value="1"/>
</dbReference>